<protein>
    <submittedName>
        <fullName evidence="2">Uncharacterized protein</fullName>
    </submittedName>
</protein>
<dbReference type="HOGENOM" id="CLU_1825065_0_0_1"/>
<gene>
    <name evidence="2" type="ORF">CERSUDRAFT_100851</name>
</gene>
<feature type="compositionally biased region" description="Polar residues" evidence="1">
    <location>
        <begin position="112"/>
        <end position="128"/>
    </location>
</feature>
<reference evidence="2 3" key="1">
    <citation type="journal article" date="2012" name="Proc. Natl. Acad. Sci. U.S.A.">
        <title>Comparative genomics of Ceriporiopsis subvermispora and Phanerochaete chrysosporium provide insight into selective ligninolysis.</title>
        <authorList>
            <person name="Fernandez-Fueyo E."/>
            <person name="Ruiz-Duenas F.J."/>
            <person name="Ferreira P."/>
            <person name="Floudas D."/>
            <person name="Hibbett D.S."/>
            <person name="Canessa P."/>
            <person name="Larrondo L.F."/>
            <person name="James T.Y."/>
            <person name="Seelenfreund D."/>
            <person name="Lobos S."/>
            <person name="Polanco R."/>
            <person name="Tello M."/>
            <person name="Honda Y."/>
            <person name="Watanabe T."/>
            <person name="Watanabe T."/>
            <person name="Ryu J.S."/>
            <person name="Kubicek C.P."/>
            <person name="Schmoll M."/>
            <person name="Gaskell J."/>
            <person name="Hammel K.E."/>
            <person name="St John F.J."/>
            <person name="Vanden Wymelenberg A."/>
            <person name="Sabat G."/>
            <person name="Splinter BonDurant S."/>
            <person name="Syed K."/>
            <person name="Yadav J.S."/>
            <person name="Doddapaneni H."/>
            <person name="Subramanian V."/>
            <person name="Lavin J.L."/>
            <person name="Oguiza J.A."/>
            <person name="Perez G."/>
            <person name="Pisabarro A.G."/>
            <person name="Ramirez L."/>
            <person name="Santoyo F."/>
            <person name="Master E."/>
            <person name="Coutinho P.M."/>
            <person name="Henrissat B."/>
            <person name="Lombard V."/>
            <person name="Magnuson J.K."/>
            <person name="Kuees U."/>
            <person name="Hori C."/>
            <person name="Igarashi K."/>
            <person name="Samejima M."/>
            <person name="Held B.W."/>
            <person name="Barry K.W."/>
            <person name="LaButti K.M."/>
            <person name="Lapidus A."/>
            <person name="Lindquist E.A."/>
            <person name="Lucas S.M."/>
            <person name="Riley R."/>
            <person name="Salamov A.A."/>
            <person name="Hoffmeister D."/>
            <person name="Schwenk D."/>
            <person name="Hadar Y."/>
            <person name="Yarden O."/>
            <person name="de Vries R.P."/>
            <person name="Wiebenga A."/>
            <person name="Stenlid J."/>
            <person name="Eastwood D."/>
            <person name="Grigoriev I.V."/>
            <person name="Berka R.M."/>
            <person name="Blanchette R.A."/>
            <person name="Kersten P."/>
            <person name="Martinez A.T."/>
            <person name="Vicuna R."/>
            <person name="Cullen D."/>
        </authorList>
    </citation>
    <scope>NUCLEOTIDE SEQUENCE [LARGE SCALE GENOMIC DNA]</scope>
    <source>
        <strain evidence="2 3">B</strain>
    </source>
</reference>
<keyword evidence="3" id="KW-1185">Reference proteome</keyword>
<name>M2QG02_CERS8</name>
<evidence type="ECO:0000313" key="2">
    <source>
        <dbReference type="EMBL" id="EMD30935.1"/>
    </source>
</evidence>
<sequence>MPEVDFRTEAEYPFTSTNALADLDNAQAQKETEAVARLLRALFRVVCPFLTTLPSLPLFCAPSAMPNTRVLGGRTRVAMSARDYMYGALPRKVEIARKRSPPRSIGPRTSGAAVSTTANSGTSPLVNTLANRAPPPLFHLI</sequence>
<dbReference type="EMBL" id="KB445828">
    <property type="protein sequence ID" value="EMD30935.1"/>
    <property type="molecule type" value="Genomic_DNA"/>
</dbReference>
<accession>M2QG02</accession>
<organism evidence="2 3">
    <name type="scientific">Ceriporiopsis subvermispora (strain B)</name>
    <name type="common">White-rot fungus</name>
    <name type="synonym">Gelatoporia subvermispora</name>
    <dbReference type="NCBI Taxonomy" id="914234"/>
    <lineage>
        <taxon>Eukaryota</taxon>
        <taxon>Fungi</taxon>
        <taxon>Dikarya</taxon>
        <taxon>Basidiomycota</taxon>
        <taxon>Agaricomycotina</taxon>
        <taxon>Agaricomycetes</taxon>
        <taxon>Polyporales</taxon>
        <taxon>Gelatoporiaceae</taxon>
        <taxon>Gelatoporia</taxon>
    </lineage>
</organism>
<proteinExistence type="predicted"/>
<evidence type="ECO:0000256" key="1">
    <source>
        <dbReference type="SAM" id="MobiDB-lite"/>
    </source>
</evidence>
<feature type="region of interest" description="Disordered" evidence="1">
    <location>
        <begin position="97"/>
        <end position="128"/>
    </location>
</feature>
<evidence type="ECO:0000313" key="3">
    <source>
        <dbReference type="Proteomes" id="UP000016930"/>
    </source>
</evidence>
<dbReference type="Proteomes" id="UP000016930">
    <property type="component" value="Unassembled WGS sequence"/>
</dbReference>
<dbReference type="AlphaFoldDB" id="M2QG02"/>